<evidence type="ECO:0000256" key="17">
    <source>
        <dbReference type="ARBA" id="ARBA00049108"/>
    </source>
</evidence>
<dbReference type="PANTHER" id="PTHR24317:SF7">
    <property type="entry name" value="PEROXISOMAL TRANS-2-ENOYL-COA REDUCTASE"/>
    <property type="match status" value="1"/>
</dbReference>
<dbReference type="InterPro" id="IPR002347">
    <property type="entry name" value="SDR_fam"/>
</dbReference>
<evidence type="ECO:0000256" key="7">
    <source>
        <dbReference type="ARBA" id="ARBA00023002"/>
    </source>
</evidence>
<keyword evidence="4" id="KW-0597">Phosphoprotein</keyword>
<evidence type="ECO:0000256" key="9">
    <source>
        <dbReference type="ARBA" id="ARBA00023140"/>
    </source>
</evidence>
<evidence type="ECO:0000256" key="13">
    <source>
        <dbReference type="ARBA" id="ARBA00038849"/>
    </source>
</evidence>
<comment type="catalytic activity">
    <reaction evidence="17">
        <text>(2E)-hexenoyl-CoA + NADPH + H(+) = hexanoyl-CoA + NADP(+)</text>
        <dbReference type="Rhea" id="RHEA:44956"/>
        <dbReference type="ChEBI" id="CHEBI:15378"/>
        <dbReference type="ChEBI" id="CHEBI:57783"/>
        <dbReference type="ChEBI" id="CHEBI:58349"/>
        <dbReference type="ChEBI" id="CHEBI:62077"/>
        <dbReference type="ChEBI" id="CHEBI:62620"/>
    </reaction>
    <physiologicalReaction direction="left-to-right" evidence="17">
        <dbReference type="Rhea" id="RHEA:44957"/>
    </physiologicalReaction>
</comment>
<accession>A0ABN8FA98</accession>
<gene>
    <name evidence="21" type="primary">fadH</name>
    <name evidence="21" type="ORF">LEM8419_03101</name>
</gene>
<comment type="catalytic activity">
    <reaction evidence="15">
        <text>(2E)-dodecenoyl-CoA + NADPH + H(+) = dodecanoyl-CoA + NADP(+)</text>
        <dbReference type="Rhea" id="RHEA:44964"/>
        <dbReference type="ChEBI" id="CHEBI:15378"/>
        <dbReference type="ChEBI" id="CHEBI:57330"/>
        <dbReference type="ChEBI" id="CHEBI:57375"/>
        <dbReference type="ChEBI" id="CHEBI:57783"/>
        <dbReference type="ChEBI" id="CHEBI:58349"/>
    </reaction>
    <physiologicalReaction direction="left-to-right" evidence="15">
        <dbReference type="Rhea" id="RHEA:44965"/>
    </physiologicalReaction>
</comment>
<evidence type="ECO:0000256" key="8">
    <source>
        <dbReference type="ARBA" id="ARBA00023098"/>
    </source>
</evidence>
<comment type="catalytic activity">
    <reaction evidence="16">
        <text>(2E)-tetradecenoyl-CoA + NADPH + H(+) = tetradecanoyl-CoA + NADP(+)</text>
        <dbReference type="Rhea" id="RHEA:44968"/>
        <dbReference type="ChEBI" id="CHEBI:15378"/>
        <dbReference type="ChEBI" id="CHEBI:57385"/>
        <dbReference type="ChEBI" id="CHEBI:57783"/>
        <dbReference type="ChEBI" id="CHEBI:58349"/>
        <dbReference type="ChEBI" id="CHEBI:61405"/>
    </reaction>
    <physiologicalReaction direction="left-to-right" evidence="16">
        <dbReference type="Rhea" id="RHEA:44969"/>
    </physiologicalReaction>
</comment>
<keyword evidence="8" id="KW-0443">Lipid metabolism</keyword>
<comment type="caution">
    <text evidence="21">The sequence shown here is derived from an EMBL/GenBank/DDBJ whole genome shotgun (WGS) entry which is preliminary data.</text>
</comment>
<dbReference type="InterPro" id="IPR052388">
    <property type="entry name" value="Peroxisomal_t2-enoyl-CoA_red"/>
</dbReference>
<evidence type="ECO:0000313" key="21">
    <source>
        <dbReference type="EMBL" id="CAH1002184.1"/>
    </source>
</evidence>
<dbReference type="PANTHER" id="PTHR24317">
    <property type="entry name" value="PEROXISOMAL TRANS-2-ENOYL-COA REDUCTASE"/>
    <property type="match status" value="1"/>
</dbReference>
<dbReference type="Gene3D" id="3.40.50.720">
    <property type="entry name" value="NAD(P)-binding Rossmann-like Domain"/>
    <property type="match status" value="1"/>
</dbReference>
<evidence type="ECO:0000256" key="3">
    <source>
        <dbReference type="ARBA" id="ARBA00022516"/>
    </source>
</evidence>
<dbReference type="EMBL" id="CAKLPZ010000004">
    <property type="protein sequence ID" value="CAH1002184.1"/>
    <property type="molecule type" value="Genomic_DNA"/>
</dbReference>
<keyword evidence="6" id="KW-0521">NADP</keyword>
<dbReference type="EC" id="1.3.1.38" evidence="13"/>
<evidence type="ECO:0000256" key="6">
    <source>
        <dbReference type="ARBA" id="ARBA00022857"/>
    </source>
</evidence>
<evidence type="ECO:0000256" key="16">
    <source>
        <dbReference type="ARBA" id="ARBA00048686"/>
    </source>
</evidence>
<dbReference type="PRINTS" id="PR00081">
    <property type="entry name" value="GDHRDH"/>
</dbReference>
<comment type="catalytic activity">
    <reaction evidence="18">
        <text>a (2E)-enoyl-CoA + NADPH + H(+) = a 2,3-saturated acyl-CoA + NADP(+)</text>
        <dbReference type="Rhea" id="RHEA:33763"/>
        <dbReference type="ChEBI" id="CHEBI:15378"/>
        <dbReference type="ChEBI" id="CHEBI:57783"/>
        <dbReference type="ChEBI" id="CHEBI:58349"/>
        <dbReference type="ChEBI" id="CHEBI:58856"/>
        <dbReference type="ChEBI" id="CHEBI:65111"/>
        <dbReference type="EC" id="1.3.1.38"/>
    </reaction>
    <physiologicalReaction direction="left-to-right" evidence="18">
        <dbReference type="Rhea" id="RHEA:33764"/>
    </physiologicalReaction>
</comment>
<comment type="subunit">
    <text evidence="12">Interacts with PEX5, probably required to target it into peroxisomes.</text>
</comment>
<evidence type="ECO:0000313" key="22">
    <source>
        <dbReference type="Proteomes" id="UP000837803"/>
    </source>
</evidence>
<name>A0ABN8FA98_9BACT</name>
<proteinExistence type="predicted"/>
<keyword evidence="7 21" id="KW-0560">Oxidoreductase</keyword>
<keyword evidence="5" id="KW-0276">Fatty acid metabolism</keyword>
<comment type="pathway">
    <text evidence="2">Lipid metabolism.</text>
</comment>
<keyword evidence="3" id="KW-0444">Lipid biosynthesis</keyword>
<dbReference type="InterPro" id="IPR036291">
    <property type="entry name" value="NAD(P)-bd_dom_sf"/>
</dbReference>
<dbReference type="SUPFAM" id="SSF51735">
    <property type="entry name" value="NAD(P)-binding Rossmann-fold domains"/>
    <property type="match status" value="1"/>
</dbReference>
<keyword evidence="22" id="KW-1185">Reference proteome</keyword>
<comment type="catalytic activity">
    <reaction evidence="20">
        <text>(2E)-octenoyl-CoA + NADPH + H(+) = octanoyl-CoA + NADP(+)</text>
        <dbReference type="Rhea" id="RHEA:44952"/>
        <dbReference type="ChEBI" id="CHEBI:15378"/>
        <dbReference type="ChEBI" id="CHEBI:57386"/>
        <dbReference type="ChEBI" id="CHEBI:57783"/>
        <dbReference type="ChEBI" id="CHEBI:58349"/>
        <dbReference type="ChEBI" id="CHEBI:62242"/>
    </reaction>
    <physiologicalReaction direction="left-to-right" evidence="20">
        <dbReference type="Rhea" id="RHEA:44953"/>
    </physiologicalReaction>
</comment>
<comment type="catalytic activity">
    <reaction evidence="19">
        <text>(2E)-decenoyl-CoA + NADPH + H(+) = decanoyl-CoA + NADP(+)</text>
        <dbReference type="Rhea" id="RHEA:44960"/>
        <dbReference type="ChEBI" id="CHEBI:15378"/>
        <dbReference type="ChEBI" id="CHEBI:57783"/>
        <dbReference type="ChEBI" id="CHEBI:58349"/>
        <dbReference type="ChEBI" id="CHEBI:61406"/>
        <dbReference type="ChEBI" id="CHEBI:61430"/>
    </reaction>
    <physiologicalReaction direction="left-to-right" evidence="19">
        <dbReference type="Rhea" id="RHEA:44961"/>
    </physiologicalReaction>
</comment>
<evidence type="ECO:0000256" key="15">
    <source>
        <dbReference type="ARBA" id="ARBA00047570"/>
    </source>
</evidence>
<sequence>MSYYAPDLFKDKVALVTGGRSGIGYAIAETLLQHGAKVCICSRKEEPLAEAARTLSKLGTCVYRPCDIRKSEEVEAVADLIQEEFGRLDVLVNNAGGQFPSLARHINDKGWNAVINTNLNGTFYVSRVMAERFFIPQQAGNIVTIIVNMASGFPGMAHTGAARAGVENLTKSIAQEWARFNIRANCVAPGTIISSGLDTYAEPVRQLLDQLKEDNLMQRHGTMEEVANAVLFLASPLSSYTSGITLQVDGLDHLHANRMRLVNLFNE</sequence>
<protein>
    <recommendedName>
        <fullName evidence="14">Peroxisomal trans-2-enoyl-CoA reductase</fullName>
        <ecNumber evidence="13">1.3.1.38</ecNumber>
    </recommendedName>
</protein>
<evidence type="ECO:0000256" key="19">
    <source>
        <dbReference type="ARBA" id="ARBA00049386"/>
    </source>
</evidence>
<evidence type="ECO:0000256" key="18">
    <source>
        <dbReference type="ARBA" id="ARBA00049251"/>
    </source>
</evidence>
<dbReference type="Proteomes" id="UP000837803">
    <property type="component" value="Unassembled WGS sequence"/>
</dbReference>
<evidence type="ECO:0000256" key="14">
    <source>
        <dbReference type="ARBA" id="ARBA00041063"/>
    </source>
</evidence>
<reference evidence="21" key="1">
    <citation type="submission" date="2021-12" db="EMBL/GenBank/DDBJ databases">
        <authorList>
            <person name="Rodrigo-Torres L."/>
            <person name="Arahal R. D."/>
            <person name="Lucena T."/>
        </authorList>
    </citation>
    <scope>NUCLEOTIDE SEQUENCE</scope>
    <source>
        <strain evidence="21">CECT 8419</strain>
    </source>
</reference>
<evidence type="ECO:0000256" key="10">
    <source>
        <dbReference type="ARBA" id="ARBA00023160"/>
    </source>
</evidence>
<organism evidence="21 22">
    <name type="scientific">Neolewinella maritima</name>
    <dbReference type="NCBI Taxonomy" id="1383882"/>
    <lineage>
        <taxon>Bacteria</taxon>
        <taxon>Pseudomonadati</taxon>
        <taxon>Bacteroidota</taxon>
        <taxon>Saprospiria</taxon>
        <taxon>Saprospirales</taxon>
        <taxon>Lewinellaceae</taxon>
        <taxon>Neolewinella</taxon>
    </lineage>
</organism>
<evidence type="ECO:0000256" key="12">
    <source>
        <dbReference type="ARBA" id="ARBA00038622"/>
    </source>
</evidence>
<comment type="function">
    <text evidence="11">Participates in chain elongation of fatty acids. Catalyzes the reduction of trans-2-enoyl-CoAs of varying chain lengths from 6:1 to 16:1, having maximum activity with 10:1 CoA. Has no 2,4-dienoyl-CoA reductase activity.</text>
</comment>
<keyword evidence="10" id="KW-0275">Fatty acid biosynthesis</keyword>
<keyword evidence="9" id="KW-0576">Peroxisome</keyword>
<dbReference type="Pfam" id="PF13561">
    <property type="entry name" value="adh_short_C2"/>
    <property type="match status" value="1"/>
</dbReference>
<evidence type="ECO:0000256" key="20">
    <source>
        <dbReference type="ARBA" id="ARBA00049559"/>
    </source>
</evidence>
<dbReference type="GO" id="GO:0008670">
    <property type="term" value="F:2,4-dienoyl-CoA reductase (NADPH) activity"/>
    <property type="evidence" value="ECO:0007669"/>
    <property type="project" value="UniProtKB-EC"/>
</dbReference>
<dbReference type="PRINTS" id="PR00080">
    <property type="entry name" value="SDRFAMILY"/>
</dbReference>
<evidence type="ECO:0000256" key="1">
    <source>
        <dbReference type="ARBA" id="ARBA00004275"/>
    </source>
</evidence>
<evidence type="ECO:0000256" key="5">
    <source>
        <dbReference type="ARBA" id="ARBA00022832"/>
    </source>
</evidence>
<evidence type="ECO:0000256" key="4">
    <source>
        <dbReference type="ARBA" id="ARBA00022553"/>
    </source>
</evidence>
<comment type="subcellular location">
    <subcellularLocation>
        <location evidence="1">Peroxisome</location>
    </subcellularLocation>
</comment>
<evidence type="ECO:0000256" key="2">
    <source>
        <dbReference type="ARBA" id="ARBA00005189"/>
    </source>
</evidence>
<evidence type="ECO:0000256" key="11">
    <source>
        <dbReference type="ARBA" id="ARBA00037124"/>
    </source>
</evidence>
<dbReference type="RefSeq" id="WP_238752041.1">
    <property type="nucleotide sequence ID" value="NZ_CAKLPZ010000004.1"/>
</dbReference>